<dbReference type="Proteomes" id="UP001432027">
    <property type="component" value="Unassembled WGS sequence"/>
</dbReference>
<comment type="caution">
    <text evidence="2">The sequence shown here is derived from an EMBL/GenBank/DDBJ whole genome shotgun (WGS) entry which is preliminary data.</text>
</comment>
<dbReference type="EMBL" id="BTSX01000005">
    <property type="protein sequence ID" value="GMS98902.1"/>
    <property type="molecule type" value="Genomic_DNA"/>
</dbReference>
<feature type="transmembrane region" description="Helical" evidence="1">
    <location>
        <begin position="41"/>
        <end position="60"/>
    </location>
</feature>
<dbReference type="AlphaFoldDB" id="A0AAV5TXI3"/>
<gene>
    <name evidence="2" type="ORF">PENTCL1PPCAC_21077</name>
</gene>
<evidence type="ECO:0000313" key="2">
    <source>
        <dbReference type="EMBL" id="GMS98902.1"/>
    </source>
</evidence>
<name>A0AAV5TXI3_9BILA</name>
<reference evidence="2" key="1">
    <citation type="submission" date="2023-10" db="EMBL/GenBank/DDBJ databases">
        <title>Genome assembly of Pristionchus species.</title>
        <authorList>
            <person name="Yoshida K."/>
            <person name="Sommer R.J."/>
        </authorList>
    </citation>
    <scope>NUCLEOTIDE SEQUENCE</scope>
    <source>
        <strain evidence="2">RS0144</strain>
    </source>
</reference>
<organism evidence="2 3">
    <name type="scientific">Pristionchus entomophagus</name>
    <dbReference type="NCBI Taxonomy" id="358040"/>
    <lineage>
        <taxon>Eukaryota</taxon>
        <taxon>Metazoa</taxon>
        <taxon>Ecdysozoa</taxon>
        <taxon>Nematoda</taxon>
        <taxon>Chromadorea</taxon>
        <taxon>Rhabditida</taxon>
        <taxon>Rhabditina</taxon>
        <taxon>Diplogasteromorpha</taxon>
        <taxon>Diplogasteroidea</taxon>
        <taxon>Neodiplogasteridae</taxon>
        <taxon>Pristionchus</taxon>
    </lineage>
</organism>
<feature type="transmembrane region" description="Helical" evidence="1">
    <location>
        <begin position="7"/>
        <end position="29"/>
    </location>
</feature>
<protein>
    <recommendedName>
        <fullName evidence="4">G protein-coupled receptor</fullName>
    </recommendedName>
</protein>
<feature type="non-terminal residue" evidence="2">
    <location>
        <position position="1"/>
    </location>
</feature>
<keyword evidence="1" id="KW-0812">Transmembrane</keyword>
<proteinExistence type="predicted"/>
<accession>A0AAV5TXI3</accession>
<sequence length="81" mass="9196">VVARALIPSCFLTVLLRAAITAMTLFAFLKNLFPVYMSYTTTYHCTINSVQFGLVVILIHQGMRIRAKSMILRCFRRGRVA</sequence>
<keyword evidence="1" id="KW-0472">Membrane</keyword>
<evidence type="ECO:0000256" key="1">
    <source>
        <dbReference type="SAM" id="Phobius"/>
    </source>
</evidence>
<evidence type="ECO:0008006" key="4">
    <source>
        <dbReference type="Google" id="ProtNLM"/>
    </source>
</evidence>
<keyword evidence="3" id="KW-1185">Reference proteome</keyword>
<keyword evidence="1" id="KW-1133">Transmembrane helix</keyword>
<feature type="non-terminal residue" evidence="2">
    <location>
        <position position="81"/>
    </location>
</feature>
<evidence type="ECO:0000313" key="3">
    <source>
        <dbReference type="Proteomes" id="UP001432027"/>
    </source>
</evidence>